<protein>
    <recommendedName>
        <fullName evidence="4">FimV N-terminal domain-containing protein</fullName>
    </recommendedName>
</protein>
<sequence>MLRKLVLASCLVLAGIGTAVPSAWGVGVEAPRVTSLLHQPLRAVLPLSGAEGIAPRRFEVHLADAAAFEAAGVDTSALALPLRVTVPEGGASPRILITSETPVTQSYLELLLSISWPGGRLQAPVTLLLDPPGYALTSHAGGERASSSQRQTSRPKADAQAVSASSPAPAPTAAAAPAAKPASEASRAAELEAALQALRVRLARVEHERDALAERLAARESPRPATVADLSGVAALLAQAPAATSSSEPAAATSTAASEAASSGGAAVEQAPPEATPGEDAGFSWLLPLQLALLAALVTLLGIWGWQRWRRGREATYQEVANQLGATETGAKARPGLGKDDGPETATIDEADIYMAYGRYDQAREWLQARLAEQESTELRLKLLTALGELGEMTAMAREAERFAPSADAETRREADALLAHYRQLASTRADAAPQASAGASEVDRLFEDAAPTPREPEDGAPATAAEVPAERDVSPSASATPEAFEARPPSTRVEHGEDEAPATSPVDEAATPAPRPDAEAQPLEFEPPEIPEAPSRLDYQLPDVETGDEDDAPERLSTLAHDTSGWEVEEVAFEPRDLDNERPAEALAEARHLLAEEGGGERARALLAVAARAEDEQVSHEAKALMRSHDAV</sequence>
<evidence type="ECO:0000256" key="3">
    <source>
        <dbReference type="SAM" id="SignalP"/>
    </source>
</evidence>
<keyword evidence="3" id="KW-0732">Signal</keyword>
<dbReference type="EMBL" id="CP000285">
    <property type="protein sequence ID" value="ABE58613.1"/>
    <property type="molecule type" value="Genomic_DNA"/>
</dbReference>
<dbReference type="KEGG" id="csa:Csal_1258"/>
<evidence type="ECO:0000256" key="1">
    <source>
        <dbReference type="SAM" id="Coils"/>
    </source>
</evidence>
<feature type="region of interest" description="Disordered" evidence="2">
    <location>
        <begin position="451"/>
        <end position="553"/>
    </location>
</feature>
<proteinExistence type="predicted"/>
<feature type="signal peptide" evidence="3">
    <location>
        <begin position="1"/>
        <end position="19"/>
    </location>
</feature>
<dbReference type="eggNOG" id="COG3170">
    <property type="taxonomic scope" value="Bacteria"/>
</dbReference>
<organism evidence="5 6">
    <name type="scientific">Chromohalobacter israelensis (strain ATCC BAA-138 / DSM 3043 / CIP 106854 / NCIMB 13768 / 1H11)</name>
    <name type="common">Chromohalobacter salexigens</name>
    <dbReference type="NCBI Taxonomy" id="290398"/>
    <lineage>
        <taxon>Bacteria</taxon>
        <taxon>Pseudomonadati</taxon>
        <taxon>Pseudomonadota</taxon>
        <taxon>Gammaproteobacteria</taxon>
        <taxon>Oceanospirillales</taxon>
        <taxon>Halomonadaceae</taxon>
        <taxon>Chromohalobacter</taxon>
    </lineage>
</organism>
<feature type="coiled-coil region" evidence="1">
    <location>
        <begin position="188"/>
        <end position="215"/>
    </location>
</feature>
<dbReference type="InterPro" id="IPR057840">
    <property type="entry name" value="FimV_N"/>
</dbReference>
<accession>Q1QY45</accession>
<feature type="chain" id="PRO_5004196487" description="FimV N-terminal domain-containing protein" evidence="3">
    <location>
        <begin position="20"/>
        <end position="633"/>
    </location>
</feature>
<dbReference type="GeneID" id="95336022"/>
<dbReference type="RefSeq" id="WP_011506559.1">
    <property type="nucleotide sequence ID" value="NC_007963.1"/>
</dbReference>
<dbReference type="AlphaFoldDB" id="Q1QY45"/>
<name>Q1QY45_CHRI1</name>
<evidence type="ECO:0000256" key="2">
    <source>
        <dbReference type="SAM" id="MobiDB-lite"/>
    </source>
</evidence>
<feature type="region of interest" description="Disordered" evidence="2">
    <location>
        <begin position="138"/>
        <end position="181"/>
    </location>
</feature>
<evidence type="ECO:0000259" key="4">
    <source>
        <dbReference type="Pfam" id="PF25800"/>
    </source>
</evidence>
<keyword evidence="6" id="KW-1185">Reference proteome</keyword>
<keyword evidence="1" id="KW-0175">Coiled coil</keyword>
<dbReference type="HOGENOM" id="CLU_431954_0_0_6"/>
<gene>
    <name evidence="5" type="ordered locus">Csal_1258</name>
</gene>
<dbReference type="Proteomes" id="UP000000239">
    <property type="component" value="Chromosome"/>
</dbReference>
<reference evidence="5 6" key="1">
    <citation type="journal article" date="2011" name="Stand. Genomic Sci.">
        <title>Complete genome sequence of the halophilic and highly halotolerant Chromohalobacter salexigens type strain (1H11(T)).</title>
        <authorList>
            <person name="Copeland A."/>
            <person name="O'Connor K."/>
            <person name="Lucas S."/>
            <person name="Lapidus A."/>
            <person name="Berry K.W."/>
            <person name="Detter J.C."/>
            <person name="Del Rio T.G."/>
            <person name="Hammon N."/>
            <person name="Dalin E."/>
            <person name="Tice H."/>
            <person name="Pitluck S."/>
            <person name="Bruce D."/>
            <person name="Goodwin L."/>
            <person name="Han C."/>
            <person name="Tapia R."/>
            <person name="Saunders E."/>
            <person name="Schmutz J."/>
            <person name="Brettin T."/>
            <person name="Larimer F."/>
            <person name="Land M."/>
            <person name="Hauser L."/>
            <person name="Vargas C."/>
            <person name="Nieto J.J."/>
            <person name="Kyrpides N.C."/>
            <person name="Ivanova N."/>
            <person name="Goker M."/>
            <person name="Klenk H.P."/>
            <person name="Csonka L.N."/>
            <person name="Woyke T."/>
        </authorList>
    </citation>
    <scope>NUCLEOTIDE SEQUENCE [LARGE SCALE GENOMIC DNA]</scope>
    <source>
        <strain evidence="6">ATCC BAA-138 / DSM 3043 / CIP 106854 / NCIMB 13768 / 1H11</strain>
    </source>
</reference>
<dbReference type="STRING" id="290398.Csal_1258"/>
<dbReference type="Pfam" id="PF25800">
    <property type="entry name" value="FimV_N"/>
    <property type="match status" value="1"/>
</dbReference>
<feature type="compositionally biased region" description="Low complexity" evidence="2">
    <location>
        <begin position="158"/>
        <end position="181"/>
    </location>
</feature>
<feature type="compositionally biased region" description="Polar residues" evidence="2">
    <location>
        <begin position="145"/>
        <end position="154"/>
    </location>
</feature>
<evidence type="ECO:0000313" key="5">
    <source>
        <dbReference type="EMBL" id="ABE58613.1"/>
    </source>
</evidence>
<feature type="domain" description="FimV N-terminal" evidence="4">
    <location>
        <begin position="27"/>
        <end position="132"/>
    </location>
</feature>
<dbReference type="OrthoDB" id="5298707at2"/>
<feature type="region of interest" description="Disordered" evidence="2">
    <location>
        <begin position="243"/>
        <end position="279"/>
    </location>
</feature>
<evidence type="ECO:0000313" key="6">
    <source>
        <dbReference type="Proteomes" id="UP000000239"/>
    </source>
</evidence>
<feature type="compositionally biased region" description="Low complexity" evidence="2">
    <location>
        <begin position="243"/>
        <end position="267"/>
    </location>
</feature>